<dbReference type="InterPro" id="IPR005693">
    <property type="entry name" value="Mce"/>
</dbReference>
<keyword evidence="2" id="KW-1133">Transmembrane helix</keyword>
<dbReference type="EMBL" id="CP031165">
    <property type="protein sequence ID" value="AXV08012.1"/>
    <property type="molecule type" value="Genomic_DNA"/>
</dbReference>
<evidence type="ECO:0000256" key="1">
    <source>
        <dbReference type="SAM" id="MobiDB-lite"/>
    </source>
</evidence>
<sequence>MGKQFIERSPVIIGIITAALIVGALFVSLGVTREDLTGGYKLTMEFADANGLAAGDIAIVAGIQAGRVLEVDIVEDHVEAIVQMDGGVELPEGTRASITVRTLVGKKAIDLDTGISDAAFQGPLLQDGDRITIENTRVTIDVPQLAESAEDLLTEIDSDALNTLLVAVADVTRDQRDEVSRLVDSGTDLTELVNSQEQQIRLLLRNLSTLSQTLESRDDELVGIIDDLDLALGNIATRRADLQALLRETQTTGAVTADFLARVRGDLDAVLDELHLDLEIVRRHQVDLAEGLAYSGDALNGYASIGFAGDQPVDWGHVFVTSAGPVGVDVLVGCGGLIDQQLDAILGPDPRTCEEQGVTGTPDTQDPPPPEGEDSGALIPILPDLIGGGGAVIVRAPQELGIDVGPRSLMHMLEGASQ</sequence>
<dbReference type="InterPro" id="IPR052336">
    <property type="entry name" value="MlaD_Phospholipid_Transporter"/>
</dbReference>
<keyword evidence="2" id="KW-0472">Membrane</keyword>
<dbReference type="InterPro" id="IPR024516">
    <property type="entry name" value="Mce_C"/>
</dbReference>
<protein>
    <submittedName>
        <fullName evidence="5">MCE-family protein Mce1B / MCE-family protein Mce1C</fullName>
    </submittedName>
</protein>
<dbReference type="InterPro" id="IPR003399">
    <property type="entry name" value="Mce/MlaD"/>
</dbReference>
<feature type="domain" description="Mammalian cell entry C-terminal" evidence="4">
    <location>
        <begin position="125"/>
        <end position="294"/>
    </location>
</feature>
<keyword evidence="2" id="KW-0812">Transmembrane</keyword>
<dbReference type="Proteomes" id="UP000264006">
    <property type="component" value="Chromosome"/>
</dbReference>
<name>A0A346Y0L5_9ACTN</name>
<evidence type="ECO:0000256" key="2">
    <source>
        <dbReference type="SAM" id="Phobius"/>
    </source>
</evidence>
<dbReference type="PANTHER" id="PTHR33371">
    <property type="entry name" value="INTERMEMBRANE PHOSPHOLIPID TRANSPORT SYSTEM BINDING PROTEIN MLAD-RELATED"/>
    <property type="match status" value="1"/>
</dbReference>
<keyword evidence="6" id="KW-1185">Reference proteome</keyword>
<accession>A0A346Y0L5</accession>
<evidence type="ECO:0000259" key="3">
    <source>
        <dbReference type="Pfam" id="PF02470"/>
    </source>
</evidence>
<dbReference type="AlphaFoldDB" id="A0A346Y0L5"/>
<dbReference type="OrthoDB" id="5241191at2"/>
<dbReference type="NCBIfam" id="TIGR00996">
    <property type="entry name" value="Mtu_fam_mce"/>
    <property type="match status" value="1"/>
</dbReference>
<organism evidence="5 6">
    <name type="scientific">Euzebya pacifica</name>
    <dbReference type="NCBI Taxonomy" id="1608957"/>
    <lineage>
        <taxon>Bacteria</taxon>
        <taxon>Bacillati</taxon>
        <taxon>Actinomycetota</taxon>
        <taxon>Nitriliruptoria</taxon>
        <taxon>Euzebyales</taxon>
    </lineage>
</organism>
<evidence type="ECO:0000259" key="4">
    <source>
        <dbReference type="Pfam" id="PF11887"/>
    </source>
</evidence>
<proteinExistence type="predicted"/>
<feature type="transmembrane region" description="Helical" evidence="2">
    <location>
        <begin position="12"/>
        <end position="31"/>
    </location>
</feature>
<dbReference type="Pfam" id="PF11887">
    <property type="entry name" value="Mce4_CUP1"/>
    <property type="match status" value="1"/>
</dbReference>
<reference evidence="5 6" key="1">
    <citation type="submission" date="2018-09" db="EMBL/GenBank/DDBJ databases">
        <title>Complete genome sequence of Euzebya sp. DY32-46 isolated from seawater of Pacific Ocean.</title>
        <authorList>
            <person name="Xu L."/>
            <person name="Wu Y.-H."/>
            <person name="Xu X.-W."/>
        </authorList>
    </citation>
    <scope>NUCLEOTIDE SEQUENCE [LARGE SCALE GENOMIC DNA]</scope>
    <source>
        <strain evidence="5 6">DY32-46</strain>
    </source>
</reference>
<dbReference type="Pfam" id="PF02470">
    <property type="entry name" value="MlaD"/>
    <property type="match status" value="1"/>
</dbReference>
<feature type="domain" description="Mce/MlaD" evidence="3">
    <location>
        <begin position="39"/>
        <end position="114"/>
    </location>
</feature>
<feature type="region of interest" description="Disordered" evidence="1">
    <location>
        <begin position="348"/>
        <end position="377"/>
    </location>
</feature>
<dbReference type="RefSeq" id="WP_114592416.1">
    <property type="nucleotide sequence ID" value="NZ_CP031165.1"/>
</dbReference>
<dbReference type="KEGG" id="euz:DVS28_a3337"/>
<gene>
    <name evidence="5" type="ORF">DVS28_a3337</name>
</gene>
<dbReference type="PANTHER" id="PTHR33371:SF4">
    <property type="entry name" value="INTERMEMBRANE PHOSPHOLIPID TRANSPORT SYSTEM BINDING PROTEIN MLAD"/>
    <property type="match status" value="1"/>
</dbReference>
<evidence type="ECO:0000313" key="6">
    <source>
        <dbReference type="Proteomes" id="UP000264006"/>
    </source>
</evidence>
<evidence type="ECO:0000313" key="5">
    <source>
        <dbReference type="EMBL" id="AXV08012.1"/>
    </source>
</evidence>